<feature type="domain" description="RNA polymerase sigma factor 70 region 4 type 2" evidence="8">
    <location>
        <begin position="125"/>
        <end position="175"/>
    </location>
</feature>
<evidence type="ECO:0000259" key="8">
    <source>
        <dbReference type="Pfam" id="PF08281"/>
    </source>
</evidence>
<dbReference type="InterPro" id="IPR039425">
    <property type="entry name" value="RNA_pol_sigma-70-like"/>
</dbReference>
<evidence type="ECO:0000313" key="9">
    <source>
        <dbReference type="EMBL" id="TCI12149.1"/>
    </source>
</evidence>
<gene>
    <name evidence="9" type="ORF">EZM97_01930</name>
</gene>
<dbReference type="RefSeq" id="WP_131151072.1">
    <property type="nucleotide sequence ID" value="NZ_SJTG01000001.1"/>
</dbReference>
<dbReference type="AlphaFoldDB" id="A0A4R0YXP7"/>
<dbReference type="GO" id="GO:0016987">
    <property type="term" value="F:sigma factor activity"/>
    <property type="evidence" value="ECO:0007669"/>
    <property type="project" value="UniProtKB-KW"/>
</dbReference>
<dbReference type="GO" id="GO:0006352">
    <property type="term" value="P:DNA-templated transcription initiation"/>
    <property type="evidence" value="ECO:0007669"/>
    <property type="project" value="InterPro"/>
</dbReference>
<dbReference type="InterPro" id="IPR007627">
    <property type="entry name" value="RNA_pol_sigma70_r2"/>
</dbReference>
<dbReference type="NCBIfam" id="TIGR02937">
    <property type="entry name" value="sigma70-ECF"/>
    <property type="match status" value="1"/>
</dbReference>
<organism evidence="9 10">
    <name type="scientific">Dyella soli</name>
    <dbReference type="NCBI Taxonomy" id="522319"/>
    <lineage>
        <taxon>Bacteria</taxon>
        <taxon>Pseudomonadati</taxon>
        <taxon>Pseudomonadota</taxon>
        <taxon>Gammaproteobacteria</taxon>
        <taxon>Lysobacterales</taxon>
        <taxon>Rhodanobacteraceae</taxon>
        <taxon>Dyella</taxon>
    </lineage>
</organism>
<dbReference type="PANTHER" id="PTHR43133">
    <property type="entry name" value="RNA POLYMERASE ECF-TYPE SIGMA FACTO"/>
    <property type="match status" value="1"/>
</dbReference>
<dbReference type="Proteomes" id="UP000291822">
    <property type="component" value="Unassembled WGS sequence"/>
</dbReference>
<dbReference type="Pfam" id="PF08281">
    <property type="entry name" value="Sigma70_r4_2"/>
    <property type="match status" value="1"/>
</dbReference>
<dbReference type="SUPFAM" id="SSF88659">
    <property type="entry name" value="Sigma3 and sigma4 domains of RNA polymerase sigma factors"/>
    <property type="match status" value="1"/>
</dbReference>
<reference evidence="9 10" key="1">
    <citation type="submission" date="2019-02" db="EMBL/GenBank/DDBJ databases">
        <title>Dyella amyloliquefaciens sp. nov., isolated from forest soil.</title>
        <authorList>
            <person name="Gao Z.-H."/>
            <person name="Qiu L.-H."/>
        </authorList>
    </citation>
    <scope>NUCLEOTIDE SEQUENCE [LARGE SCALE GENOMIC DNA]</scope>
    <source>
        <strain evidence="9 10">KACC 12747</strain>
    </source>
</reference>
<evidence type="ECO:0000256" key="6">
    <source>
        <dbReference type="SAM" id="MobiDB-lite"/>
    </source>
</evidence>
<evidence type="ECO:0000259" key="7">
    <source>
        <dbReference type="Pfam" id="PF04542"/>
    </source>
</evidence>
<comment type="caution">
    <text evidence="9">The sequence shown here is derived from an EMBL/GenBank/DDBJ whole genome shotgun (WGS) entry which is preliminary data.</text>
</comment>
<evidence type="ECO:0000256" key="2">
    <source>
        <dbReference type="ARBA" id="ARBA00023015"/>
    </source>
</evidence>
<evidence type="ECO:0000256" key="5">
    <source>
        <dbReference type="ARBA" id="ARBA00023163"/>
    </source>
</evidence>
<accession>A0A4R0YXP7</accession>
<dbReference type="InterPro" id="IPR013249">
    <property type="entry name" value="RNA_pol_sigma70_r4_t2"/>
</dbReference>
<keyword evidence="5" id="KW-0804">Transcription</keyword>
<keyword evidence="2" id="KW-0805">Transcription regulation</keyword>
<feature type="compositionally biased region" description="Basic and acidic residues" evidence="6">
    <location>
        <begin position="198"/>
        <end position="215"/>
    </location>
</feature>
<dbReference type="SUPFAM" id="SSF88946">
    <property type="entry name" value="Sigma2 domain of RNA polymerase sigma factors"/>
    <property type="match status" value="1"/>
</dbReference>
<dbReference type="PANTHER" id="PTHR43133:SF8">
    <property type="entry name" value="RNA POLYMERASE SIGMA FACTOR HI_1459-RELATED"/>
    <property type="match status" value="1"/>
</dbReference>
<keyword evidence="4" id="KW-0238">DNA-binding</keyword>
<evidence type="ECO:0000313" key="10">
    <source>
        <dbReference type="Proteomes" id="UP000291822"/>
    </source>
</evidence>
<name>A0A4R0YXP7_9GAMM</name>
<keyword evidence="10" id="KW-1185">Reference proteome</keyword>
<evidence type="ECO:0000256" key="4">
    <source>
        <dbReference type="ARBA" id="ARBA00023125"/>
    </source>
</evidence>
<dbReference type="InterPro" id="IPR014284">
    <property type="entry name" value="RNA_pol_sigma-70_dom"/>
</dbReference>
<sequence>MTCLFAHQSADRQFKAAWCAHLPALQRHARRLTRGDADQADDLLATTALKALTYMRRAPQWLEHPKSFLFVIMRHAHLDGIRSRRREEDLIDTSVDIQSERCEVDDACAPSALECTQWREKLAHIDLAVRAMPAAQRHLFVLRFLEDRSYPSIAARLGIHQDLVRKRVQLIRRRLRLALAEPMDAPRVIPTPAPFTDSRGRRYDRSNATRDDSHSTHRKGHVHV</sequence>
<dbReference type="InterPro" id="IPR013324">
    <property type="entry name" value="RNA_pol_sigma_r3/r4-like"/>
</dbReference>
<evidence type="ECO:0000256" key="3">
    <source>
        <dbReference type="ARBA" id="ARBA00023082"/>
    </source>
</evidence>
<feature type="region of interest" description="Disordered" evidence="6">
    <location>
        <begin position="188"/>
        <end position="224"/>
    </location>
</feature>
<proteinExistence type="inferred from homology"/>
<dbReference type="Gene3D" id="1.10.1740.10">
    <property type="match status" value="1"/>
</dbReference>
<evidence type="ECO:0000256" key="1">
    <source>
        <dbReference type="ARBA" id="ARBA00010641"/>
    </source>
</evidence>
<dbReference type="GO" id="GO:0003677">
    <property type="term" value="F:DNA binding"/>
    <property type="evidence" value="ECO:0007669"/>
    <property type="project" value="UniProtKB-KW"/>
</dbReference>
<dbReference type="InterPro" id="IPR036388">
    <property type="entry name" value="WH-like_DNA-bd_sf"/>
</dbReference>
<dbReference type="Gene3D" id="1.10.10.10">
    <property type="entry name" value="Winged helix-like DNA-binding domain superfamily/Winged helix DNA-binding domain"/>
    <property type="match status" value="1"/>
</dbReference>
<feature type="domain" description="RNA polymerase sigma-70 region 2" evidence="7">
    <location>
        <begin position="20"/>
        <end position="86"/>
    </location>
</feature>
<dbReference type="Pfam" id="PF04542">
    <property type="entry name" value="Sigma70_r2"/>
    <property type="match status" value="1"/>
</dbReference>
<comment type="similarity">
    <text evidence="1">Belongs to the sigma-70 factor family. ECF subfamily.</text>
</comment>
<keyword evidence="3" id="KW-0731">Sigma factor</keyword>
<dbReference type="EMBL" id="SJTG01000001">
    <property type="protein sequence ID" value="TCI12149.1"/>
    <property type="molecule type" value="Genomic_DNA"/>
</dbReference>
<protein>
    <submittedName>
        <fullName evidence="9">Sigma-70 family RNA polymerase sigma factor</fullName>
    </submittedName>
</protein>
<dbReference type="InterPro" id="IPR013325">
    <property type="entry name" value="RNA_pol_sigma_r2"/>
</dbReference>